<dbReference type="CDD" id="cd01991">
    <property type="entry name" value="Asn_synthase_B_C"/>
    <property type="match status" value="1"/>
</dbReference>
<accession>A0A098EC00</accession>
<dbReference type="Pfam" id="PF00733">
    <property type="entry name" value="Asn_synthase"/>
    <property type="match status" value="2"/>
</dbReference>
<reference evidence="4" key="1">
    <citation type="submission" date="2014-09" db="EMBL/GenBank/DDBJ databases">
        <authorList>
            <person name="Probst J Alexander"/>
        </authorList>
    </citation>
    <scope>NUCLEOTIDE SEQUENCE</scope>
</reference>
<name>A0A098EC00_9ZZZZ</name>
<sequence length="283" mass="32407">MDNEINEIILNLKNLLSDAVKYAIGNSKKVGIVFSAGIDSTIIAMLANKFCDVVTYTVGMSESEDVVFAQKFKDLNLMNTKIIPNTENDVKNEIEHIIKILNDNNIPVTKLNLSTAVPIYFASKKAKEDNVELMLSGQGADEIFGGYARYLRMNIDERIHNMERDIENAYKDNLNRDIAMCAFNKVALKFPYSDKNFSDYARNIPMKFKIYEIEGDELNEFTETFDIVGGKKFIRKFILRKSGKEAGVPEFIIKRKKKAMQYGSRSEKTIEKILKNYSIRIKF</sequence>
<dbReference type="GO" id="GO:0005524">
    <property type="term" value="F:ATP binding"/>
    <property type="evidence" value="ECO:0007669"/>
    <property type="project" value="UniProtKB-KW"/>
</dbReference>
<feature type="domain" description="Asparagine synthetase" evidence="3">
    <location>
        <begin position="161"/>
        <end position="267"/>
    </location>
</feature>
<dbReference type="PANTHER" id="PTHR11772:SF2">
    <property type="entry name" value="ASPARAGINE SYNTHETASE [GLUTAMINE-HYDROLYZING]"/>
    <property type="match status" value="1"/>
</dbReference>
<dbReference type="InterPro" id="IPR050795">
    <property type="entry name" value="Asn_Synthetase"/>
</dbReference>
<evidence type="ECO:0000313" key="4">
    <source>
        <dbReference type="EMBL" id="CEG13538.1"/>
    </source>
</evidence>
<dbReference type="InterPro" id="IPR014729">
    <property type="entry name" value="Rossmann-like_a/b/a_fold"/>
</dbReference>
<keyword evidence="1" id="KW-0547">Nucleotide-binding</keyword>
<dbReference type="Gene3D" id="3.40.50.620">
    <property type="entry name" value="HUPs"/>
    <property type="match status" value="1"/>
</dbReference>
<protein>
    <recommendedName>
        <fullName evidence="3">Asparagine synthetase domain-containing protein</fullName>
    </recommendedName>
</protein>
<evidence type="ECO:0000256" key="2">
    <source>
        <dbReference type="ARBA" id="ARBA00022840"/>
    </source>
</evidence>
<dbReference type="InterPro" id="IPR001962">
    <property type="entry name" value="Asn_synthase"/>
</dbReference>
<feature type="domain" description="Asparagine synthetase" evidence="3">
    <location>
        <begin position="12"/>
        <end position="156"/>
    </location>
</feature>
<dbReference type="PANTHER" id="PTHR11772">
    <property type="entry name" value="ASPARAGINE SYNTHETASE"/>
    <property type="match status" value="1"/>
</dbReference>
<dbReference type="SUPFAM" id="SSF52402">
    <property type="entry name" value="Adenine nucleotide alpha hydrolases-like"/>
    <property type="match status" value="1"/>
</dbReference>
<dbReference type="GO" id="GO:0005829">
    <property type="term" value="C:cytosol"/>
    <property type="evidence" value="ECO:0007669"/>
    <property type="project" value="TreeGrafter"/>
</dbReference>
<dbReference type="EMBL" id="CCXY01000349">
    <property type="protein sequence ID" value="CEG13538.1"/>
    <property type="molecule type" value="Genomic_DNA"/>
</dbReference>
<evidence type="ECO:0000256" key="1">
    <source>
        <dbReference type="ARBA" id="ARBA00022741"/>
    </source>
</evidence>
<dbReference type="AlphaFoldDB" id="A0A098EC00"/>
<keyword evidence="2" id="KW-0067">ATP-binding</keyword>
<organism evidence="4">
    <name type="scientific">groundwater metagenome</name>
    <dbReference type="NCBI Taxonomy" id="717931"/>
    <lineage>
        <taxon>unclassified sequences</taxon>
        <taxon>metagenomes</taxon>
        <taxon>ecological metagenomes</taxon>
    </lineage>
</organism>
<dbReference type="GO" id="GO:0004066">
    <property type="term" value="F:asparagine synthase (glutamine-hydrolyzing) activity"/>
    <property type="evidence" value="ECO:0007669"/>
    <property type="project" value="InterPro"/>
</dbReference>
<evidence type="ECO:0000259" key="3">
    <source>
        <dbReference type="Pfam" id="PF00733"/>
    </source>
</evidence>
<gene>
    <name evidence="4" type="ORF">MSIBF_A4120004</name>
</gene>
<dbReference type="GO" id="GO:0006529">
    <property type="term" value="P:asparagine biosynthetic process"/>
    <property type="evidence" value="ECO:0007669"/>
    <property type="project" value="InterPro"/>
</dbReference>
<proteinExistence type="predicted"/>